<accession>A0A1B7LKE5</accession>
<gene>
    <name evidence="1" type="ORF">A6M21_01635</name>
</gene>
<dbReference type="Proteomes" id="UP000078532">
    <property type="component" value="Unassembled WGS sequence"/>
</dbReference>
<dbReference type="EMBL" id="LYVF01000002">
    <property type="protein sequence ID" value="OAT87029.1"/>
    <property type="molecule type" value="Genomic_DNA"/>
</dbReference>
<reference evidence="1 2" key="1">
    <citation type="submission" date="2016-04" db="EMBL/GenBank/DDBJ databases">
        <authorList>
            <person name="Evans L.H."/>
            <person name="Alamgir A."/>
            <person name="Owens N."/>
            <person name="Weber N.D."/>
            <person name="Virtaneva K."/>
            <person name="Barbian K."/>
            <person name="Babar A."/>
            <person name="Rosenke K."/>
        </authorList>
    </citation>
    <scope>NUCLEOTIDE SEQUENCE [LARGE SCALE GENOMIC DNA]</scope>
    <source>
        <strain evidence="1 2">LMa1</strain>
    </source>
</reference>
<evidence type="ECO:0000313" key="2">
    <source>
        <dbReference type="Proteomes" id="UP000078532"/>
    </source>
</evidence>
<comment type="caution">
    <text evidence="1">The sequence shown here is derived from an EMBL/GenBank/DDBJ whole genome shotgun (WGS) entry which is preliminary data.</text>
</comment>
<sequence length="100" mass="11091">MKHPGVRQINRPAVTPQDAWFGAILAVPAPLNKCQHFPALRQPPRSWRFGNIHPPENMLALHCESSLTGDIYSSKNISPDGGKFFSCLHQFTPVMQPSGD</sequence>
<evidence type="ECO:0000313" key="1">
    <source>
        <dbReference type="EMBL" id="OAT87029.1"/>
    </source>
</evidence>
<dbReference type="STRING" id="1838280.A6M21_01635"/>
<organism evidence="1 2">
    <name type="scientific">Desulfotomaculum copahuensis</name>
    <dbReference type="NCBI Taxonomy" id="1838280"/>
    <lineage>
        <taxon>Bacteria</taxon>
        <taxon>Bacillati</taxon>
        <taxon>Bacillota</taxon>
        <taxon>Clostridia</taxon>
        <taxon>Eubacteriales</taxon>
        <taxon>Desulfotomaculaceae</taxon>
        <taxon>Desulfotomaculum</taxon>
    </lineage>
</organism>
<dbReference type="AlphaFoldDB" id="A0A1B7LKE5"/>
<protein>
    <submittedName>
        <fullName evidence="1">Uncharacterized protein</fullName>
    </submittedName>
</protein>
<keyword evidence="2" id="KW-1185">Reference proteome</keyword>
<name>A0A1B7LKE5_9FIRM</name>
<proteinExistence type="predicted"/>